<dbReference type="RefSeq" id="WP_074664618.1">
    <property type="nucleotide sequence ID" value="NZ_FOIO01000150.1"/>
</dbReference>
<gene>
    <name evidence="1" type="ORF">SAMN05216521_11503</name>
</gene>
<dbReference type="EMBL" id="FOIO01000150">
    <property type="protein sequence ID" value="SEU23374.1"/>
    <property type="molecule type" value="Genomic_DNA"/>
</dbReference>
<organism evidence="1 2">
    <name type="scientific">Enterocloster clostridioformis</name>
    <dbReference type="NCBI Taxonomy" id="1531"/>
    <lineage>
        <taxon>Bacteria</taxon>
        <taxon>Bacillati</taxon>
        <taxon>Bacillota</taxon>
        <taxon>Clostridia</taxon>
        <taxon>Lachnospirales</taxon>
        <taxon>Lachnospiraceae</taxon>
        <taxon>Enterocloster</taxon>
    </lineage>
</organism>
<protein>
    <submittedName>
        <fullName evidence="1">Uncharacterized protein</fullName>
    </submittedName>
</protein>
<accession>A0A1I0KHJ5</accession>
<comment type="caution">
    <text evidence="1">The sequence shown here is derived from an EMBL/GenBank/DDBJ whole genome shotgun (WGS) entry which is preliminary data.</text>
</comment>
<dbReference type="AlphaFoldDB" id="A0A1I0KHJ5"/>
<dbReference type="Proteomes" id="UP000182121">
    <property type="component" value="Unassembled WGS sequence"/>
</dbReference>
<proteinExistence type="predicted"/>
<evidence type="ECO:0000313" key="1">
    <source>
        <dbReference type="EMBL" id="SEU23374.1"/>
    </source>
</evidence>
<sequence length="88" mass="10028">MENKELIEAIRGMLKEELEPIHEEISKVKDRLTVLEIKEQTTHKKLDNLTLDVKIAERDTRRDIAQANDAIETLVAVLEAKGILPKAL</sequence>
<reference evidence="1 2" key="1">
    <citation type="submission" date="2016-10" db="EMBL/GenBank/DDBJ databases">
        <authorList>
            <person name="Varghese N."/>
            <person name="Submissions S."/>
        </authorList>
    </citation>
    <scope>NUCLEOTIDE SEQUENCE [LARGE SCALE GENOMIC DNA]</scope>
    <source>
        <strain evidence="1 2">NLAE-zl-C196</strain>
    </source>
</reference>
<name>A0A1I0KHJ5_9FIRM</name>
<evidence type="ECO:0000313" key="2">
    <source>
        <dbReference type="Proteomes" id="UP000182121"/>
    </source>
</evidence>